<dbReference type="STRING" id="626887.J057_05216"/>
<evidence type="ECO:0000256" key="6">
    <source>
        <dbReference type="PROSITE-ProRule" id="PRU00433"/>
    </source>
</evidence>
<protein>
    <submittedName>
        <fullName evidence="9">Cytochrome c5 family protein</fullName>
    </submittedName>
</protein>
<dbReference type="PROSITE" id="PS51007">
    <property type="entry name" value="CYTC"/>
    <property type="match status" value="1"/>
</dbReference>
<dbReference type="Proteomes" id="UP000013165">
    <property type="component" value="Unassembled WGS sequence"/>
</dbReference>
<dbReference type="GO" id="GO:0005506">
    <property type="term" value="F:iron ion binding"/>
    <property type="evidence" value="ECO:0007669"/>
    <property type="project" value="InterPro"/>
</dbReference>
<evidence type="ECO:0000256" key="4">
    <source>
        <dbReference type="ARBA" id="ARBA00022982"/>
    </source>
</evidence>
<dbReference type="InterPro" id="IPR002323">
    <property type="entry name" value="Cyt_CIE"/>
</dbReference>
<evidence type="ECO:0000313" key="9">
    <source>
        <dbReference type="EMBL" id="ENO14724.1"/>
    </source>
</evidence>
<dbReference type="RefSeq" id="WP_004579021.1">
    <property type="nucleotide sequence ID" value="NZ_AP028878.1"/>
</dbReference>
<keyword evidence="3 6" id="KW-0479">Metal-binding</keyword>
<dbReference type="GO" id="GO:0009055">
    <property type="term" value="F:electron transfer activity"/>
    <property type="evidence" value="ECO:0007669"/>
    <property type="project" value="InterPro"/>
</dbReference>
<dbReference type="PRINTS" id="PR00607">
    <property type="entry name" value="CYTCHROMECIE"/>
</dbReference>
<dbReference type="Gene3D" id="1.10.760.10">
    <property type="entry name" value="Cytochrome c-like domain"/>
    <property type="match status" value="1"/>
</dbReference>
<feature type="domain" description="Cytochrome c" evidence="8">
    <location>
        <begin position="58"/>
        <end position="138"/>
    </location>
</feature>
<evidence type="ECO:0000256" key="2">
    <source>
        <dbReference type="ARBA" id="ARBA00022617"/>
    </source>
</evidence>
<evidence type="ECO:0000313" key="10">
    <source>
        <dbReference type="Proteomes" id="UP000013165"/>
    </source>
</evidence>
<evidence type="ECO:0000256" key="3">
    <source>
        <dbReference type="ARBA" id="ARBA00022723"/>
    </source>
</evidence>
<sequence length="139" mass="14248">MMRVLAALLLGMGLWASGAMAAVEDQIRSRIEPVGTVCVEGEDCGDILTAPAPAEASSGPRSGEEVYQSVCAACHSTGVAGAPKFGDASAWSPRIEKGMDTLINHAINGFNAMPAKGGCASCPDEEIQAAVEHMVEGSQ</sequence>
<proteinExistence type="predicted"/>
<dbReference type="Pfam" id="PF13442">
    <property type="entry name" value="Cytochrome_CBB3"/>
    <property type="match status" value="1"/>
</dbReference>
<keyword evidence="7" id="KW-0732">Signal</keyword>
<comment type="caution">
    <text evidence="9">The sequence shown here is derived from an EMBL/GenBank/DDBJ whole genome shotgun (WGS) entry which is preliminary data.</text>
</comment>
<reference evidence="9 10" key="1">
    <citation type="journal article" date="2013" name="Genome Announc.">
        <title>Genome Sequence of the Polycyclic Aromatic Hydrocarbon-Degrading Bacterium Strain Marinobacter nanhaiticus D15-8WT.</title>
        <authorList>
            <person name="Cui Z."/>
            <person name="Gao W."/>
            <person name="Li Q."/>
            <person name="Xu G."/>
            <person name="Zheng L."/>
        </authorList>
    </citation>
    <scope>NUCLEOTIDE SEQUENCE [LARGE SCALE GENOMIC DNA]</scope>
    <source>
        <strain evidence="9 10">D15-8W</strain>
    </source>
</reference>
<dbReference type="GO" id="GO:0020037">
    <property type="term" value="F:heme binding"/>
    <property type="evidence" value="ECO:0007669"/>
    <property type="project" value="InterPro"/>
</dbReference>
<accession>N6W3P8</accession>
<dbReference type="eggNOG" id="COG3245">
    <property type="taxonomic scope" value="Bacteria"/>
</dbReference>
<name>N6W3P8_9GAMM</name>
<dbReference type="AlphaFoldDB" id="N6W3P8"/>
<keyword evidence="10" id="KW-1185">Reference proteome</keyword>
<dbReference type="OrthoDB" id="9814708at2"/>
<evidence type="ECO:0000256" key="1">
    <source>
        <dbReference type="ARBA" id="ARBA00022448"/>
    </source>
</evidence>
<gene>
    <name evidence="9" type="ORF">J057_05216</name>
</gene>
<dbReference type="EMBL" id="APLQ01000011">
    <property type="protein sequence ID" value="ENO14724.1"/>
    <property type="molecule type" value="Genomic_DNA"/>
</dbReference>
<feature type="chain" id="PRO_5004127427" evidence="7">
    <location>
        <begin position="22"/>
        <end position="139"/>
    </location>
</feature>
<evidence type="ECO:0000256" key="5">
    <source>
        <dbReference type="ARBA" id="ARBA00023004"/>
    </source>
</evidence>
<keyword evidence="5 6" id="KW-0408">Iron</keyword>
<feature type="signal peptide" evidence="7">
    <location>
        <begin position="1"/>
        <end position="21"/>
    </location>
</feature>
<organism evidence="9 10">
    <name type="scientific">Marinobacter nanhaiticus D15-8W</name>
    <dbReference type="NCBI Taxonomy" id="626887"/>
    <lineage>
        <taxon>Bacteria</taxon>
        <taxon>Pseudomonadati</taxon>
        <taxon>Pseudomonadota</taxon>
        <taxon>Gammaproteobacteria</taxon>
        <taxon>Pseudomonadales</taxon>
        <taxon>Marinobacteraceae</taxon>
        <taxon>Marinobacter</taxon>
    </lineage>
</organism>
<keyword evidence="2 6" id="KW-0349">Heme</keyword>
<dbReference type="InterPro" id="IPR036909">
    <property type="entry name" value="Cyt_c-like_dom_sf"/>
</dbReference>
<dbReference type="HOGENOM" id="CLU_082349_2_0_6"/>
<dbReference type="SUPFAM" id="SSF46626">
    <property type="entry name" value="Cytochrome c"/>
    <property type="match status" value="1"/>
</dbReference>
<dbReference type="PANTHER" id="PTHR40942:SF4">
    <property type="entry name" value="CYTOCHROME C5"/>
    <property type="match status" value="1"/>
</dbReference>
<keyword evidence="1" id="KW-0813">Transport</keyword>
<evidence type="ECO:0000259" key="8">
    <source>
        <dbReference type="PROSITE" id="PS51007"/>
    </source>
</evidence>
<dbReference type="PATRIC" id="fig|626887.3.peg.1031"/>
<dbReference type="PANTHER" id="PTHR40942">
    <property type="match status" value="1"/>
</dbReference>
<evidence type="ECO:0000256" key="7">
    <source>
        <dbReference type="SAM" id="SignalP"/>
    </source>
</evidence>
<keyword evidence="4" id="KW-0249">Electron transport</keyword>
<dbReference type="InterPro" id="IPR009056">
    <property type="entry name" value="Cyt_c-like_dom"/>
</dbReference>